<comment type="caution">
    <text evidence="2">The sequence shown here is derived from an EMBL/GenBank/DDBJ whole genome shotgun (WGS) entry which is preliminary data.</text>
</comment>
<reference evidence="2" key="1">
    <citation type="submission" date="2020-01" db="EMBL/GenBank/DDBJ databases">
        <title>Identification and distribution of gene clusters putatively required for synthesis of sphingolipid metabolism inhibitors in phylogenetically diverse species of the filamentous fungus Fusarium.</title>
        <authorList>
            <person name="Kim H.-S."/>
            <person name="Busman M."/>
            <person name="Brown D.W."/>
            <person name="Divon H."/>
            <person name="Uhlig S."/>
            <person name="Proctor R.H."/>
        </authorList>
    </citation>
    <scope>NUCLEOTIDE SEQUENCE</scope>
    <source>
        <strain evidence="2">NRRL 53441</strain>
    </source>
</reference>
<feature type="region of interest" description="Disordered" evidence="1">
    <location>
        <begin position="1"/>
        <end position="54"/>
    </location>
</feature>
<feature type="region of interest" description="Disordered" evidence="1">
    <location>
        <begin position="591"/>
        <end position="615"/>
    </location>
</feature>
<dbReference type="Proteomes" id="UP000605986">
    <property type="component" value="Unassembled WGS sequence"/>
</dbReference>
<feature type="compositionally biased region" description="Basic and acidic residues" evidence="1">
    <location>
        <begin position="382"/>
        <end position="391"/>
    </location>
</feature>
<accession>A0A8H4KNE6</accession>
<evidence type="ECO:0000313" key="2">
    <source>
        <dbReference type="EMBL" id="KAF4454342.1"/>
    </source>
</evidence>
<feature type="compositionally biased region" description="Polar residues" evidence="1">
    <location>
        <begin position="356"/>
        <end position="367"/>
    </location>
</feature>
<gene>
    <name evidence="2" type="ORF">F53441_3158</name>
</gene>
<dbReference type="AlphaFoldDB" id="A0A8H4KNE6"/>
<proteinExistence type="predicted"/>
<dbReference type="OrthoDB" id="4755921at2759"/>
<feature type="region of interest" description="Disordered" evidence="1">
    <location>
        <begin position="633"/>
        <end position="652"/>
    </location>
</feature>
<name>A0A8H4KNE6_9HYPO</name>
<organism evidence="2 3">
    <name type="scientific">Fusarium austroafricanum</name>
    <dbReference type="NCBI Taxonomy" id="2364996"/>
    <lineage>
        <taxon>Eukaryota</taxon>
        <taxon>Fungi</taxon>
        <taxon>Dikarya</taxon>
        <taxon>Ascomycota</taxon>
        <taxon>Pezizomycotina</taxon>
        <taxon>Sordariomycetes</taxon>
        <taxon>Hypocreomycetidae</taxon>
        <taxon>Hypocreales</taxon>
        <taxon>Nectriaceae</taxon>
        <taxon>Fusarium</taxon>
        <taxon>Fusarium concolor species complex</taxon>
    </lineage>
</organism>
<evidence type="ECO:0000256" key="1">
    <source>
        <dbReference type="SAM" id="MobiDB-lite"/>
    </source>
</evidence>
<feature type="compositionally biased region" description="Basic and acidic residues" evidence="1">
    <location>
        <begin position="330"/>
        <end position="342"/>
    </location>
</feature>
<feature type="region of interest" description="Disordered" evidence="1">
    <location>
        <begin position="325"/>
        <end position="392"/>
    </location>
</feature>
<feature type="region of interest" description="Disordered" evidence="1">
    <location>
        <begin position="223"/>
        <end position="304"/>
    </location>
</feature>
<evidence type="ECO:0000313" key="3">
    <source>
        <dbReference type="Proteomes" id="UP000605986"/>
    </source>
</evidence>
<dbReference type="EMBL" id="JAADJG010000128">
    <property type="protein sequence ID" value="KAF4454342.1"/>
    <property type="molecule type" value="Genomic_DNA"/>
</dbReference>
<keyword evidence="3" id="KW-1185">Reference proteome</keyword>
<feature type="compositionally biased region" description="Basic and acidic residues" evidence="1">
    <location>
        <begin position="244"/>
        <end position="276"/>
    </location>
</feature>
<protein>
    <submittedName>
        <fullName evidence="2">Uncharacterized protein</fullName>
    </submittedName>
</protein>
<sequence length="652" mass="71796">MASDKKIRSRMARTTISTDPTTDDPFDEMCSTPSLSRKDYSEENGSGSKFAEAMNNPDWRHRRDGCSACESAATTSNTNHIGLRSHVNPQTTEEKATAFSYTKNTSICPWDCVDSANHLRSRSCSSEIGLKDTNGTPANKGYARLEQANAQKTKSKCISDKTCGPWTVLLDTDLANGPYKDRQFRVIQVTLLPPEYGDSNEHGRSIMGIVDRDFPVAHIQRVVGRPTRTKQEAENSSEDNCPTPHDRSSNQPRKEKDTITSKPEEKRIERAKEAIFKDPAVGDISSGHVSSQFKTTKDSALPADQARKDKELEHRNAAFMRILQKLQQGSKKETRNTKEDSLRNSSLCHDYPWGSKPSQQSHSSTGQRKLDGSDFTTGSLYDPRKSNESSHDSGICIDAEVLTRGLNPRAREFLSFKKTFTEIPQSCDIANLSDEAFLKRTDLELSSMEEDNATENSRGTGSVYLNHSIPTITSDFGVKKMESTSNPGATPVPSTKQDLGAFNYPLRMLSSTGLGLPFGTCHPSMQSILTPGLLPSLGLSGAIGYLPTPATFGSQLNQPITNPFLQEYAIASGPFMGNAAASPMPFNSMTGGGCYSSRPPPVSKPTDPDTTQQQKYEEYIEWRKANEPGYALACKNRQQRRAQRGITQQTVP</sequence>